<dbReference type="SUPFAM" id="SSF46785">
    <property type="entry name" value="Winged helix' DNA-binding domain"/>
    <property type="match status" value="1"/>
</dbReference>
<dbReference type="InterPro" id="IPR001034">
    <property type="entry name" value="DeoR_HTH"/>
</dbReference>
<dbReference type="InterPro" id="IPR013196">
    <property type="entry name" value="HTH_11"/>
</dbReference>
<dbReference type="Gene3D" id="1.10.10.10">
    <property type="entry name" value="Winged helix-like DNA-binding domain superfamily/Winged helix DNA-binding domain"/>
    <property type="match status" value="1"/>
</dbReference>
<name>A0A0F9IRC4_9ZZZZ</name>
<feature type="domain" description="HTH deoR-type" evidence="3">
    <location>
        <begin position="5"/>
        <end position="63"/>
    </location>
</feature>
<dbReference type="EMBL" id="LAZR01013324">
    <property type="protein sequence ID" value="KKM22484.1"/>
    <property type="molecule type" value="Genomic_DNA"/>
</dbReference>
<sequence length="155" mass="17845">MRVSRIYRLLRLITMLQSGRNYTADELAEELEVSRRTIFRDLNMLEMAHVPYYYDRDRGTYRINSHFFLPPMNLTLVEALTLLVAAGRARRSSVLPMARISERAAVKLESALPAPVREHVGRVLSKLVIRPGPEARHEGLDRTFDRLLSAVAEQR</sequence>
<protein>
    <recommendedName>
        <fullName evidence="3">HTH deoR-type domain-containing protein</fullName>
    </recommendedName>
</protein>
<dbReference type="PANTHER" id="PTHR34580:SF1">
    <property type="entry name" value="PROTEIN PAFC"/>
    <property type="match status" value="1"/>
</dbReference>
<accession>A0A0F9IRC4</accession>
<evidence type="ECO:0000256" key="1">
    <source>
        <dbReference type="ARBA" id="ARBA00023015"/>
    </source>
</evidence>
<dbReference type="PANTHER" id="PTHR34580">
    <property type="match status" value="1"/>
</dbReference>
<organism evidence="4">
    <name type="scientific">marine sediment metagenome</name>
    <dbReference type="NCBI Taxonomy" id="412755"/>
    <lineage>
        <taxon>unclassified sequences</taxon>
        <taxon>metagenomes</taxon>
        <taxon>ecological metagenomes</taxon>
    </lineage>
</organism>
<keyword evidence="1" id="KW-0805">Transcription regulation</keyword>
<comment type="caution">
    <text evidence="4">The sequence shown here is derived from an EMBL/GenBank/DDBJ whole genome shotgun (WGS) entry which is preliminary data.</text>
</comment>
<dbReference type="GO" id="GO:0003700">
    <property type="term" value="F:DNA-binding transcription factor activity"/>
    <property type="evidence" value="ECO:0007669"/>
    <property type="project" value="InterPro"/>
</dbReference>
<dbReference type="AlphaFoldDB" id="A0A0F9IRC4"/>
<proteinExistence type="predicted"/>
<feature type="non-terminal residue" evidence="4">
    <location>
        <position position="155"/>
    </location>
</feature>
<dbReference type="InterPro" id="IPR036388">
    <property type="entry name" value="WH-like_DNA-bd_sf"/>
</dbReference>
<evidence type="ECO:0000259" key="3">
    <source>
        <dbReference type="PROSITE" id="PS51000"/>
    </source>
</evidence>
<gene>
    <name evidence="4" type="ORF">LCGC14_1624910</name>
</gene>
<evidence type="ECO:0000256" key="2">
    <source>
        <dbReference type="ARBA" id="ARBA00023163"/>
    </source>
</evidence>
<keyword evidence="2" id="KW-0804">Transcription</keyword>
<dbReference type="PROSITE" id="PS51000">
    <property type="entry name" value="HTH_DEOR_2"/>
    <property type="match status" value="1"/>
</dbReference>
<dbReference type="InterPro" id="IPR051534">
    <property type="entry name" value="CBASS_pafABC_assoc_protein"/>
</dbReference>
<dbReference type="Pfam" id="PF08279">
    <property type="entry name" value="HTH_11"/>
    <property type="match status" value="1"/>
</dbReference>
<reference evidence="4" key="1">
    <citation type="journal article" date="2015" name="Nature">
        <title>Complex archaea that bridge the gap between prokaryotes and eukaryotes.</title>
        <authorList>
            <person name="Spang A."/>
            <person name="Saw J.H."/>
            <person name="Jorgensen S.L."/>
            <person name="Zaremba-Niedzwiedzka K."/>
            <person name="Martijn J."/>
            <person name="Lind A.E."/>
            <person name="van Eijk R."/>
            <person name="Schleper C."/>
            <person name="Guy L."/>
            <person name="Ettema T.J."/>
        </authorList>
    </citation>
    <scope>NUCLEOTIDE SEQUENCE</scope>
</reference>
<evidence type="ECO:0000313" key="4">
    <source>
        <dbReference type="EMBL" id="KKM22484.1"/>
    </source>
</evidence>
<dbReference type="InterPro" id="IPR036390">
    <property type="entry name" value="WH_DNA-bd_sf"/>
</dbReference>